<reference evidence="1 2" key="1">
    <citation type="submission" date="2018-12" db="EMBL/GenBank/DDBJ databases">
        <title>Marinifilum JC070 sp. nov., a marine bacterium isolated from Yongle Blue Hole in the South China Sea.</title>
        <authorList>
            <person name="Fu T."/>
        </authorList>
    </citation>
    <scope>NUCLEOTIDE SEQUENCE [LARGE SCALE GENOMIC DNA]</scope>
    <source>
        <strain evidence="1 2">JC070</strain>
    </source>
</reference>
<sequence>MNRFVSLLILSAILFVSCDKDSDKDQKEILEIELISPAEIHGDIVDLPINTPIRFQAKCNVEDAGEIYWYAEDDWNYHSLDEEISFDENGLYRIYFVLKDAKYSAESKFIWINVVGKTVTNVEDDEVGVALVENANSIYVFTKKRKSFSSKGVFLYKYTEGELDKSEFLENVDQIYDAKNTDDGRIILLTNDGFVLLNTTDGSAQHVNGSLYKRAHIMSCKNEELVFVGIEEHKGILERRKFSGELVEQKVIYEDEDHNKLKDIGFLNENDFVILAEIIEENYYGIESEGIAEKRISLNSTDDKGTWSRDFEYLIDGDYATDAGIHSMKSGVMLYAFHSDRSLIQINYNHKYEMNFRRNFSFEPTEIFATDDYFCDSENEEYDCHDRRVWGWQDHERTVTLFQNQMVVEHEYRGLYRKPKLFEVNHSYKIDWVFESEDSHLILVNTQKYGKFDFDYKGNSKRYCSVFRVDEKGKLMDLY</sequence>
<proteinExistence type="predicted"/>
<evidence type="ECO:0008006" key="3">
    <source>
        <dbReference type="Google" id="ProtNLM"/>
    </source>
</evidence>
<dbReference type="RefSeq" id="WP_171594739.1">
    <property type="nucleotide sequence ID" value="NZ_RZNH01000007.1"/>
</dbReference>
<name>A0ABX1WTQ6_9BACT</name>
<comment type="caution">
    <text evidence="1">The sequence shown here is derived from an EMBL/GenBank/DDBJ whole genome shotgun (WGS) entry which is preliminary data.</text>
</comment>
<keyword evidence="2" id="KW-1185">Reference proteome</keyword>
<accession>A0ABX1WTQ6</accession>
<dbReference type="EMBL" id="RZNH01000007">
    <property type="protein sequence ID" value="NOU59462.1"/>
    <property type="molecule type" value="Genomic_DNA"/>
</dbReference>
<evidence type="ECO:0000313" key="1">
    <source>
        <dbReference type="EMBL" id="NOU59462.1"/>
    </source>
</evidence>
<gene>
    <name evidence="1" type="ORF">ELS83_06505</name>
</gene>
<protein>
    <recommendedName>
        <fullName evidence="3">Bacteroidetes PKD-like domain-containing protein</fullName>
    </recommendedName>
</protein>
<dbReference type="PROSITE" id="PS51257">
    <property type="entry name" value="PROKAR_LIPOPROTEIN"/>
    <property type="match status" value="1"/>
</dbReference>
<evidence type="ECO:0000313" key="2">
    <source>
        <dbReference type="Proteomes" id="UP000732105"/>
    </source>
</evidence>
<organism evidence="1 2">
    <name type="scientific">Marinifilum caeruleilacunae</name>
    <dbReference type="NCBI Taxonomy" id="2499076"/>
    <lineage>
        <taxon>Bacteria</taxon>
        <taxon>Pseudomonadati</taxon>
        <taxon>Bacteroidota</taxon>
        <taxon>Bacteroidia</taxon>
        <taxon>Marinilabiliales</taxon>
        <taxon>Marinifilaceae</taxon>
    </lineage>
</organism>
<dbReference type="Proteomes" id="UP000732105">
    <property type="component" value="Unassembled WGS sequence"/>
</dbReference>